<feature type="transmembrane region" description="Helical" evidence="6">
    <location>
        <begin position="20"/>
        <end position="39"/>
    </location>
</feature>
<feature type="domain" description="ABC3 transporter permease C-terminal" evidence="7">
    <location>
        <begin position="701"/>
        <end position="819"/>
    </location>
</feature>
<feature type="transmembrane region" description="Helical" evidence="6">
    <location>
        <begin position="418"/>
        <end position="447"/>
    </location>
</feature>
<feature type="domain" description="ABC3 transporter permease C-terminal" evidence="7">
    <location>
        <begin position="243"/>
        <end position="366"/>
    </location>
</feature>
<feature type="transmembrane region" description="Helical" evidence="6">
    <location>
        <begin position="699"/>
        <end position="719"/>
    </location>
</feature>
<reference evidence="8 9" key="1">
    <citation type="submission" date="2018-10" db="EMBL/GenBank/DDBJ databases">
        <title>Genomic Encyclopedia of Type Strains, Phase IV (KMG-IV): sequencing the most valuable type-strain genomes for metagenomic binning, comparative biology and taxonomic classification.</title>
        <authorList>
            <person name="Goeker M."/>
        </authorList>
    </citation>
    <scope>NUCLEOTIDE SEQUENCE [LARGE SCALE GENOMIC DNA]</scope>
    <source>
        <strain evidence="8 9">DSM 23229</strain>
    </source>
</reference>
<feature type="transmembrane region" description="Helical" evidence="6">
    <location>
        <begin position="792"/>
        <end position="815"/>
    </location>
</feature>
<dbReference type="EMBL" id="RBIN01000004">
    <property type="protein sequence ID" value="RKR04287.1"/>
    <property type="molecule type" value="Genomic_DNA"/>
</dbReference>
<proteinExistence type="predicted"/>
<dbReference type="GO" id="GO:0005886">
    <property type="term" value="C:plasma membrane"/>
    <property type="evidence" value="ECO:0007669"/>
    <property type="project" value="UniProtKB-SubCell"/>
</dbReference>
<accession>A0A420WX69</accession>
<keyword evidence="5 6" id="KW-0472">Membrane</keyword>
<dbReference type="Pfam" id="PF02687">
    <property type="entry name" value="FtsX"/>
    <property type="match status" value="2"/>
</dbReference>
<dbReference type="PANTHER" id="PTHR30287:SF2">
    <property type="entry name" value="BLL1001 PROTEIN"/>
    <property type="match status" value="1"/>
</dbReference>
<dbReference type="PANTHER" id="PTHR30287">
    <property type="entry name" value="MEMBRANE COMPONENT OF PREDICTED ABC SUPERFAMILY METABOLITE UPTAKE TRANSPORTER"/>
    <property type="match status" value="1"/>
</dbReference>
<evidence type="ECO:0000256" key="2">
    <source>
        <dbReference type="ARBA" id="ARBA00022475"/>
    </source>
</evidence>
<comment type="caution">
    <text evidence="8">The sequence shown here is derived from an EMBL/GenBank/DDBJ whole genome shotgun (WGS) entry which is preliminary data.</text>
</comment>
<keyword evidence="9" id="KW-1185">Reference proteome</keyword>
<dbReference type="RefSeq" id="WP_121172459.1">
    <property type="nucleotide sequence ID" value="NZ_RBIN01000004.1"/>
</dbReference>
<comment type="subcellular location">
    <subcellularLocation>
        <location evidence="1">Cell membrane</location>
        <topology evidence="1">Multi-pass membrane protein</topology>
    </subcellularLocation>
</comment>
<dbReference type="AlphaFoldDB" id="A0A420WX69"/>
<dbReference type="Proteomes" id="UP000281975">
    <property type="component" value="Unassembled WGS sequence"/>
</dbReference>
<keyword evidence="4 6" id="KW-1133">Transmembrane helix</keyword>
<evidence type="ECO:0000256" key="5">
    <source>
        <dbReference type="ARBA" id="ARBA00023136"/>
    </source>
</evidence>
<feature type="transmembrane region" description="Helical" evidence="6">
    <location>
        <begin position="283"/>
        <end position="313"/>
    </location>
</feature>
<evidence type="ECO:0000313" key="8">
    <source>
        <dbReference type="EMBL" id="RKR04287.1"/>
    </source>
</evidence>
<protein>
    <submittedName>
        <fullName evidence="8">Putative ABC transport system permease protein</fullName>
    </submittedName>
</protein>
<evidence type="ECO:0000256" key="3">
    <source>
        <dbReference type="ARBA" id="ARBA00022692"/>
    </source>
</evidence>
<evidence type="ECO:0000256" key="4">
    <source>
        <dbReference type="ARBA" id="ARBA00022989"/>
    </source>
</evidence>
<evidence type="ECO:0000259" key="7">
    <source>
        <dbReference type="Pfam" id="PF02687"/>
    </source>
</evidence>
<dbReference type="InterPro" id="IPR038766">
    <property type="entry name" value="Membrane_comp_ABC_pdt"/>
</dbReference>
<dbReference type="InterPro" id="IPR003838">
    <property type="entry name" value="ABC3_permease_C"/>
</dbReference>
<dbReference type="OrthoDB" id="343744at2"/>
<feature type="transmembrane region" description="Helical" evidence="6">
    <location>
        <begin position="739"/>
        <end position="760"/>
    </location>
</feature>
<evidence type="ECO:0000256" key="1">
    <source>
        <dbReference type="ARBA" id="ARBA00004651"/>
    </source>
</evidence>
<keyword evidence="2" id="KW-1003">Cell membrane</keyword>
<keyword evidence="3 6" id="KW-0812">Transmembrane</keyword>
<gene>
    <name evidence="8" type="ORF">C7446_1491</name>
</gene>
<organism evidence="8 9">
    <name type="scientific">Kushneria sinocarnis</name>
    <dbReference type="NCBI Taxonomy" id="595502"/>
    <lineage>
        <taxon>Bacteria</taxon>
        <taxon>Pseudomonadati</taxon>
        <taxon>Pseudomonadota</taxon>
        <taxon>Gammaproteobacteria</taxon>
        <taxon>Oceanospirillales</taxon>
        <taxon>Halomonadaceae</taxon>
        <taxon>Kushneria</taxon>
    </lineage>
</organism>
<feature type="transmembrane region" description="Helical" evidence="6">
    <location>
        <begin position="467"/>
        <end position="487"/>
    </location>
</feature>
<sequence>MTGQLTLWRTLFSHYRRHPGQLAMALLGIVLAGALYSGVQTINDQARDSFARAEAMLGGERVDRLQAPAGDQLQQADFVQLRRAGVPVSPLVRGQVTLENGQQLTLLGLDLPTLPPAMQPDAGAAGGSGTLGGSFMQPPWQLRLAPDSARALGLQSGDRPRLGDGRRLPPITLQPRLAPDSGITDIAAAAALLERGRHIDALLLPHSATLPPSLADRYRRVSADQALAPGELSASFRLNLTAMGLLALVVGLFIVHSAMGLALSQRLDSLAVLRALGVSRRALVTGVLIELLVLGVAGAILGLIAGVGLAGLLMPGVSQTLASLYDERVAGAVMLTPRAIASGLGMTLLGTLTAGLTTLRHAAGINVLASAHAAFEARGGMRRRLRLAALGAIVLLGAALLWWRLASASGGLLEGHRLAASFVVVAGLLIGSALGLPALLDGAITLFTRAGRRATLHWLLADTRAQLPRLSLALAALLLALSANLGVSGMVGGFRLTFLDWLDQRLSAELFVHAPADRVEAMQQWLAGQPGVGTVQRLRQLEGRVAGRPVDVRALPIDSHTRARWPLLNATADPWQRVARQDSVLINEQLARQLQRQPGDSLDFTTPEGRFNATIAGIYADYGNPRGELTLARAAAEGRWPTSADRTSLLLYDLHGDRQALAGQLQRHFALTGEDMIDQPALKQRARQVFERTFAITRALNALTLGVAALALLSALLALGRWRRARLAPLWAMGLTRRWLALASAGQILLLVLLTALLALPLGVLLNQALVALINVEAFGWRLPLHVFPLQLLQSVLVAGVVALLGGAITALQLWRTPPRRLLEEFRS</sequence>
<feature type="transmembrane region" description="Helical" evidence="6">
    <location>
        <begin position="242"/>
        <end position="263"/>
    </location>
</feature>
<evidence type="ECO:0000256" key="6">
    <source>
        <dbReference type="SAM" id="Phobius"/>
    </source>
</evidence>
<feature type="transmembrane region" description="Helical" evidence="6">
    <location>
        <begin position="387"/>
        <end position="406"/>
    </location>
</feature>
<evidence type="ECO:0000313" key="9">
    <source>
        <dbReference type="Proteomes" id="UP000281975"/>
    </source>
</evidence>
<name>A0A420WX69_9GAMM</name>